<feature type="compositionally biased region" description="Basic and acidic residues" evidence="12">
    <location>
        <begin position="499"/>
        <end position="508"/>
    </location>
</feature>
<dbReference type="GO" id="GO:0000978">
    <property type="term" value="F:RNA polymerase II cis-regulatory region sequence-specific DNA binding"/>
    <property type="evidence" value="ECO:0007669"/>
    <property type="project" value="TreeGrafter"/>
</dbReference>
<feature type="region of interest" description="Disordered" evidence="12">
    <location>
        <begin position="108"/>
        <end position="143"/>
    </location>
</feature>
<keyword evidence="7" id="KW-0805">Transcription regulation</keyword>
<comment type="subcellular location">
    <subcellularLocation>
        <location evidence="1">Nucleus</location>
    </subcellularLocation>
</comment>
<dbReference type="InterPro" id="IPR013087">
    <property type="entry name" value="Znf_C2H2_type"/>
</dbReference>
<dbReference type="EMBL" id="QRBI01000278">
    <property type="protein sequence ID" value="RMB89553.1"/>
    <property type="molecule type" value="Genomic_DNA"/>
</dbReference>
<dbReference type="OrthoDB" id="40579at2759"/>
<dbReference type="FunFam" id="3.30.160.60:FF:000111">
    <property type="entry name" value="GLI family zinc finger 4"/>
    <property type="match status" value="1"/>
</dbReference>
<keyword evidence="6" id="KW-0862">Zinc</keyword>
<evidence type="ECO:0000256" key="4">
    <source>
        <dbReference type="ARBA" id="ARBA00022737"/>
    </source>
</evidence>
<sequence length="613" mass="69643">MRDFLWGTTRVTPESPLGQEVGKFIGYCHEAGTVQQVQSSETLGDHHDELSVPKRMYQEELITIGSEDEGGQRINMYKADCAMPCMYKELRMETQEDKSRGQNLVEEAVLSSSTVQDSKGKEKPQTSCTRRASKPIPGFLEKGRPSLCQEDGQSFSQSSHLIQHQMIQTGDWPYKCGECGKGFKHNSTLVTHQRIHTGERPYECRECRKNFIRRSHLICHQRIHTGERPYECGECGKSFSQRSYLICHQRIHTGERPYQCEQCGKSFSQQSYLICHQRIHTGVRPYQCEQCGKCFNQSSNLIRHQNIHAEERPYKCGECGKGFHQRHKLIIHLRIHTRERPDKCPEVSEKLQSPHAPVDSHRGEALLLPQLQDGLQAQLHPHHSPAYPHWGNALQVCGMQEGLPPEIPTGHPPNDPDWGEAQRVWGMWNELQHKVPPDPPPEDPNQGMALHMSRLWEELVQELSLEQTPTETPALAELLGPGQERDSPSVPLSVTPRQGAEDGTRENKSPQQNVMEHVLNSSTVQESKREEKLPRSCRRKDSKPIPACSEEERDHPVPGRWTELQPGSELVVPGQPHDGEKPHECLECGKSFSWNCTPDQTPEITLGRALRVS</sequence>
<dbReference type="GO" id="GO:0008270">
    <property type="term" value="F:zinc ion binding"/>
    <property type="evidence" value="ECO:0007669"/>
    <property type="project" value="UniProtKB-KW"/>
</dbReference>
<feature type="domain" description="C2H2-type" evidence="13">
    <location>
        <begin position="146"/>
        <end position="173"/>
    </location>
</feature>
<dbReference type="Proteomes" id="UP000269221">
    <property type="component" value="Unassembled WGS sequence"/>
</dbReference>
<evidence type="ECO:0000256" key="12">
    <source>
        <dbReference type="SAM" id="MobiDB-lite"/>
    </source>
</evidence>
<dbReference type="FunFam" id="3.30.160.60:FF:001158">
    <property type="entry name" value="zinc finger protein 22"/>
    <property type="match status" value="1"/>
</dbReference>
<proteinExistence type="inferred from homology"/>
<keyword evidence="9" id="KW-0804">Transcription</keyword>
<keyword evidence="10" id="KW-0539">Nucleus</keyword>
<dbReference type="InterPro" id="IPR036236">
    <property type="entry name" value="Znf_C2H2_sf"/>
</dbReference>
<feature type="domain" description="C2H2-type" evidence="13">
    <location>
        <begin position="230"/>
        <end position="257"/>
    </location>
</feature>
<feature type="domain" description="C2H2-type" evidence="13">
    <location>
        <begin position="314"/>
        <end position="341"/>
    </location>
</feature>
<evidence type="ECO:0000256" key="7">
    <source>
        <dbReference type="ARBA" id="ARBA00023015"/>
    </source>
</evidence>
<dbReference type="GO" id="GO:0005634">
    <property type="term" value="C:nucleus"/>
    <property type="evidence" value="ECO:0007669"/>
    <property type="project" value="UniProtKB-SubCell"/>
</dbReference>
<dbReference type="FunFam" id="3.30.160.60:FF:000100">
    <property type="entry name" value="Zinc finger 45-like"/>
    <property type="match status" value="1"/>
</dbReference>
<evidence type="ECO:0000313" key="14">
    <source>
        <dbReference type="EMBL" id="RMB89553.1"/>
    </source>
</evidence>
<evidence type="ECO:0000256" key="9">
    <source>
        <dbReference type="ARBA" id="ARBA00023163"/>
    </source>
</evidence>
<keyword evidence="8" id="KW-0238">DNA-binding</keyword>
<evidence type="ECO:0000313" key="15">
    <source>
        <dbReference type="Proteomes" id="UP000269221"/>
    </source>
</evidence>
<dbReference type="PROSITE" id="PS00028">
    <property type="entry name" value="ZINC_FINGER_C2H2_1"/>
    <property type="match status" value="6"/>
</dbReference>
<feature type="domain" description="C2H2-type" evidence="13">
    <location>
        <begin position="258"/>
        <end position="285"/>
    </location>
</feature>
<dbReference type="InterPro" id="IPR050589">
    <property type="entry name" value="Ikaros_C2H2-ZF"/>
</dbReference>
<evidence type="ECO:0000256" key="8">
    <source>
        <dbReference type="ARBA" id="ARBA00023125"/>
    </source>
</evidence>
<feature type="domain" description="C2H2-type" evidence="13">
    <location>
        <begin position="202"/>
        <end position="229"/>
    </location>
</feature>
<evidence type="ECO:0000256" key="6">
    <source>
        <dbReference type="ARBA" id="ARBA00022833"/>
    </source>
</evidence>
<dbReference type="FunFam" id="3.30.160.60:FF:000295">
    <property type="entry name" value="zinc finger protein 19"/>
    <property type="match status" value="1"/>
</dbReference>
<feature type="compositionally biased region" description="Polar residues" evidence="12">
    <location>
        <begin position="509"/>
        <end position="525"/>
    </location>
</feature>
<evidence type="ECO:0000256" key="11">
    <source>
        <dbReference type="PROSITE-ProRule" id="PRU00042"/>
    </source>
</evidence>
<protein>
    <recommendedName>
        <fullName evidence="13">C2H2-type domain-containing protein</fullName>
    </recommendedName>
</protein>
<dbReference type="FunFam" id="3.30.160.60:FF:000012">
    <property type="entry name" value="RB-associated KRAB zinc finger protein-like"/>
    <property type="match status" value="2"/>
</dbReference>
<dbReference type="Gene3D" id="3.30.160.60">
    <property type="entry name" value="Classic Zinc Finger"/>
    <property type="match status" value="8"/>
</dbReference>
<evidence type="ECO:0000256" key="5">
    <source>
        <dbReference type="ARBA" id="ARBA00022771"/>
    </source>
</evidence>
<name>A0A3M0IRL9_HIRRU</name>
<reference evidence="14 15" key="1">
    <citation type="submission" date="2018-07" db="EMBL/GenBank/DDBJ databases">
        <title>A high quality draft genome assembly of the barn swallow (H. rustica rustica).</title>
        <authorList>
            <person name="Formenti G."/>
            <person name="Chiara M."/>
            <person name="Poveda L."/>
            <person name="Francoijs K.-J."/>
            <person name="Bonisoli-Alquati A."/>
            <person name="Canova L."/>
            <person name="Gianfranceschi L."/>
            <person name="Horner D.S."/>
            <person name="Saino N."/>
        </authorList>
    </citation>
    <scope>NUCLEOTIDE SEQUENCE [LARGE SCALE GENOMIC DNA]</scope>
    <source>
        <strain evidence="14">Chelidonia</strain>
        <tissue evidence="14">Blood</tissue>
    </source>
</reference>
<dbReference type="STRING" id="333673.A0A3M0IRL9"/>
<accession>A0A3M0IRL9</accession>
<keyword evidence="5 11" id="KW-0863">Zinc-finger</keyword>
<dbReference type="AlphaFoldDB" id="A0A3M0IRL9"/>
<dbReference type="PANTHER" id="PTHR24404:SF97">
    <property type="entry name" value="ZINC FINGER PROTEIN 350"/>
    <property type="match status" value="1"/>
</dbReference>
<evidence type="ECO:0000256" key="2">
    <source>
        <dbReference type="ARBA" id="ARBA00006991"/>
    </source>
</evidence>
<dbReference type="Pfam" id="PF00096">
    <property type="entry name" value="zf-C2H2"/>
    <property type="match status" value="5"/>
</dbReference>
<evidence type="ECO:0000256" key="3">
    <source>
        <dbReference type="ARBA" id="ARBA00022723"/>
    </source>
</evidence>
<feature type="region of interest" description="Disordered" evidence="12">
    <location>
        <begin position="479"/>
        <end position="582"/>
    </location>
</feature>
<feature type="domain" description="C2H2-type" evidence="13">
    <location>
        <begin position="286"/>
        <end position="313"/>
    </location>
</feature>
<dbReference type="SUPFAM" id="SSF57667">
    <property type="entry name" value="beta-beta-alpha zinc fingers"/>
    <property type="match status" value="5"/>
</dbReference>
<evidence type="ECO:0000256" key="10">
    <source>
        <dbReference type="ARBA" id="ARBA00023242"/>
    </source>
</evidence>
<comment type="caution">
    <text evidence="14">The sequence shown here is derived from an EMBL/GenBank/DDBJ whole genome shotgun (WGS) entry which is preliminary data.</text>
</comment>
<dbReference type="PANTHER" id="PTHR24404">
    <property type="entry name" value="ZINC FINGER PROTEIN"/>
    <property type="match status" value="1"/>
</dbReference>
<comment type="similarity">
    <text evidence="2">Belongs to the krueppel C2H2-type zinc-finger protein family.</text>
</comment>
<dbReference type="SMART" id="SM00355">
    <property type="entry name" value="ZnF_C2H2"/>
    <property type="match status" value="6"/>
</dbReference>
<evidence type="ECO:0000256" key="1">
    <source>
        <dbReference type="ARBA" id="ARBA00004123"/>
    </source>
</evidence>
<dbReference type="GO" id="GO:0006357">
    <property type="term" value="P:regulation of transcription by RNA polymerase II"/>
    <property type="evidence" value="ECO:0007669"/>
    <property type="project" value="TreeGrafter"/>
</dbReference>
<keyword evidence="4" id="KW-0677">Repeat</keyword>
<gene>
    <name evidence="14" type="ORF">DUI87_34052</name>
</gene>
<feature type="domain" description="C2H2-type" evidence="13">
    <location>
        <begin position="174"/>
        <end position="201"/>
    </location>
</feature>
<keyword evidence="15" id="KW-1185">Reference proteome</keyword>
<dbReference type="GO" id="GO:0003700">
    <property type="term" value="F:DNA-binding transcription factor activity"/>
    <property type="evidence" value="ECO:0007669"/>
    <property type="project" value="TreeGrafter"/>
</dbReference>
<dbReference type="FunFam" id="3.30.160.60:FF:002343">
    <property type="entry name" value="Zinc finger protein 33A"/>
    <property type="match status" value="1"/>
</dbReference>
<evidence type="ECO:0000259" key="13">
    <source>
        <dbReference type="PROSITE" id="PS50157"/>
    </source>
</evidence>
<organism evidence="14 15">
    <name type="scientific">Hirundo rustica rustica</name>
    <dbReference type="NCBI Taxonomy" id="333673"/>
    <lineage>
        <taxon>Eukaryota</taxon>
        <taxon>Metazoa</taxon>
        <taxon>Chordata</taxon>
        <taxon>Craniata</taxon>
        <taxon>Vertebrata</taxon>
        <taxon>Euteleostomi</taxon>
        <taxon>Archelosauria</taxon>
        <taxon>Archosauria</taxon>
        <taxon>Dinosauria</taxon>
        <taxon>Saurischia</taxon>
        <taxon>Theropoda</taxon>
        <taxon>Coelurosauria</taxon>
        <taxon>Aves</taxon>
        <taxon>Neognathae</taxon>
        <taxon>Neoaves</taxon>
        <taxon>Telluraves</taxon>
        <taxon>Australaves</taxon>
        <taxon>Passeriformes</taxon>
        <taxon>Sylvioidea</taxon>
        <taxon>Hirundinidae</taxon>
        <taxon>Hirundo</taxon>
    </lineage>
</organism>
<dbReference type="PROSITE" id="PS50157">
    <property type="entry name" value="ZINC_FINGER_C2H2_2"/>
    <property type="match status" value="7"/>
</dbReference>
<keyword evidence="3" id="KW-0479">Metal-binding</keyword>